<evidence type="ECO:0000313" key="1">
    <source>
        <dbReference type="EMBL" id="CAE7125857.1"/>
    </source>
</evidence>
<organism evidence="1 2">
    <name type="scientific">Rhizoctonia solani</name>
    <dbReference type="NCBI Taxonomy" id="456999"/>
    <lineage>
        <taxon>Eukaryota</taxon>
        <taxon>Fungi</taxon>
        <taxon>Dikarya</taxon>
        <taxon>Basidiomycota</taxon>
        <taxon>Agaricomycotina</taxon>
        <taxon>Agaricomycetes</taxon>
        <taxon>Cantharellales</taxon>
        <taxon>Ceratobasidiaceae</taxon>
        <taxon>Rhizoctonia</taxon>
    </lineage>
</organism>
<dbReference type="Proteomes" id="UP000663827">
    <property type="component" value="Unassembled WGS sequence"/>
</dbReference>
<sequence>MFGSLSESSSLAILEWEHAGAALGDALDKYLSLGHSLKTNAFNDGVSPNNLAARIDRAMESLYIVNHRIGQVRSALAQTRNEIMSPIYRLPAEVLSGIFAFVVFEPVDRGYPLPMSTHLIGIYRSLHCLLGVCSTWRNILLAAGHFWSVVPILDRDSSSLAFTFNNATELCLERAGDCDLRLAAIRGQEWITSQDMAENASRFRSVNISAESAVVIGATLQPFLEQAPSSNLSELYIHMERKELSQNDLPDDILYLFALDGRSRELFNGICNSLSILRVCGVPVHWDRVAFSDRLVELHLQEITLGRDASLLHFLNALSTATELRDLSFIAVQTFQDPTSDIPPRTDITFPRLQSLLLQDLYSNTLAIILGSISSRSHQLTLNLTEKCIEVVEPGDEPEEVDFDRLRNLLESVSVSKLSINAESEHIVLWLSGSELQTVMQSVPELEALKLNFWLFDTEYCNALRRPQNSSSSTQETAFSGLKILLITGGRIEDEEAFKGMISSHFSLLEELDLNASIRKPEPDGSLDWETLDEDDELAVWIQRHVPNLQLWDLLEPVEFELPEWQLW</sequence>
<reference evidence="1" key="1">
    <citation type="submission" date="2021-01" db="EMBL/GenBank/DDBJ databases">
        <authorList>
            <person name="Kaushik A."/>
        </authorList>
    </citation>
    <scope>NUCLEOTIDE SEQUENCE</scope>
    <source>
        <strain evidence="1">AG5</strain>
    </source>
</reference>
<dbReference type="EMBL" id="CAJNJQ010001191">
    <property type="protein sequence ID" value="CAE7125857.1"/>
    <property type="molecule type" value="Genomic_DNA"/>
</dbReference>
<name>A0A8H3HWB7_9AGAM</name>
<comment type="caution">
    <text evidence="1">The sequence shown here is derived from an EMBL/GenBank/DDBJ whole genome shotgun (WGS) entry which is preliminary data.</text>
</comment>
<evidence type="ECO:0008006" key="3">
    <source>
        <dbReference type="Google" id="ProtNLM"/>
    </source>
</evidence>
<proteinExistence type="predicted"/>
<evidence type="ECO:0000313" key="2">
    <source>
        <dbReference type="Proteomes" id="UP000663827"/>
    </source>
</evidence>
<accession>A0A8H3HWB7</accession>
<dbReference type="AlphaFoldDB" id="A0A8H3HWB7"/>
<gene>
    <name evidence="1" type="ORF">RDB_LOCUS59653</name>
</gene>
<protein>
    <recommendedName>
        <fullName evidence="3">F-box domain-containing protein</fullName>
    </recommendedName>
</protein>